<evidence type="ECO:0000256" key="3">
    <source>
        <dbReference type="SAM" id="MobiDB-lite"/>
    </source>
</evidence>
<name>A0A939T9K7_9ACTN</name>
<dbReference type="InterPro" id="IPR001647">
    <property type="entry name" value="HTH_TetR"/>
</dbReference>
<feature type="DNA-binding region" description="H-T-H motif" evidence="2">
    <location>
        <begin position="46"/>
        <end position="65"/>
    </location>
</feature>
<reference evidence="5" key="1">
    <citation type="submission" date="2021-03" db="EMBL/GenBank/DDBJ databases">
        <authorList>
            <person name="Kanchanasin P."/>
            <person name="Saeng-In P."/>
            <person name="Phongsopitanun W."/>
            <person name="Yuki M."/>
            <person name="Kudo T."/>
            <person name="Ohkuma M."/>
            <person name="Tanasupawat S."/>
        </authorList>
    </citation>
    <scope>NUCLEOTIDE SEQUENCE</scope>
    <source>
        <strain evidence="5">GKU 128</strain>
    </source>
</reference>
<dbReference type="Gene3D" id="1.10.357.10">
    <property type="entry name" value="Tetracycline Repressor, domain 2"/>
    <property type="match status" value="1"/>
</dbReference>
<feature type="region of interest" description="Disordered" evidence="3">
    <location>
        <begin position="1"/>
        <end position="24"/>
    </location>
</feature>
<comment type="caution">
    <text evidence="5">The sequence shown here is derived from an EMBL/GenBank/DDBJ whole genome shotgun (WGS) entry which is preliminary data.</text>
</comment>
<gene>
    <name evidence="5" type="ORF">J4573_45315</name>
</gene>
<dbReference type="PANTHER" id="PTHR30055:SF226">
    <property type="entry name" value="HTH-TYPE TRANSCRIPTIONAL REGULATOR PKSA"/>
    <property type="match status" value="1"/>
</dbReference>
<keyword evidence="6" id="KW-1185">Reference proteome</keyword>
<dbReference type="PANTHER" id="PTHR30055">
    <property type="entry name" value="HTH-TYPE TRANSCRIPTIONAL REGULATOR RUTR"/>
    <property type="match status" value="1"/>
</dbReference>
<dbReference type="Proteomes" id="UP000669179">
    <property type="component" value="Unassembled WGS sequence"/>
</dbReference>
<dbReference type="InterPro" id="IPR009057">
    <property type="entry name" value="Homeodomain-like_sf"/>
</dbReference>
<dbReference type="SUPFAM" id="SSF46689">
    <property type="entry name" value="Homeodomain-like"/>
    <property type="match status" value="1"/>
</dbReference>
<evidence type="ECO:0000313" key="5">
    <source>
        <dbReference type="EMBL" id="MBO2454374.1"/>
    </source>
</evidence>
<feature type="domain" description="HTH tetR-type" evidence="4">
    <location>
        <begin position="23"/>
        <end position="83"/>
    </location>
</feature>
<keyword evidence="1 2" id="KW-0238">DNA-binding</keyword>
<evidence type="ECO:0000313" key="6">
    <source>
        <dbReference type="Proteomes" id="UP000669179"/>
    </source>
</evidence>
<sequence length="217" mass="24215">MAEIAASNSKRRYQGMDGHEREANRRERLLQTGLDLFGTVGYHDTTVVDICRQAGVARRFFYESFADREALLLAVYDVQIQRLQGAVLNAVAAAGPRIEDMVEASIDAYVHQVLADERAGRLIFVEIFRGGPTAEARRHEVRHQFYELIITLLTESLSTPRSTRIEMGVTILVGGVADLAGEWLLGHSGGTIDDICRTSTDMFNTIYHQFLQELAAD</sequence>
<dbReference type="SUPFAM" id="SSF48498">
    <property type="entry name" value="Tetracyclin repressor-like, C-terminal domain"/>
    <property type="match status" value="1"/>
</dbReference>
<dbReference type="InterPro" id="IPR036271">
    <property type="entry name" value="Tet_transcr_reg_TetR-rel_C_sf"/>
</dbReference>
<dbReference type="AlphaFoldDB" id="A0A939T9K7"/>
<dbReference type="Pfam" id="PF00440">
    <property type="entry name" value="TetR_N"/>
    <property type="match status" value="1"/>
</dbReference>
<dbReference type="InterPro" id="IPR050109">
    <property type="entry name" value="HTH-type_TetR-like_transc_reg"/>
</dbReference>
<dbReference type="RefSeq" id="WP_208262583.1">
    <property type="nucleotide sequence ID" value="NZ_JAGEOJ010000026.1"/>
</dbReference>
<dbReference type="GO" id="GO:0000976">
    <property type="term" value="F:transcription cis-regulatory region binding"/>
    <property type="evidence" value="ECO:0007669"/>
    <property type="project" value="TreeGrafter"/>
</dbReference>
<evidence type="ECO:0000256" key="1">
    <source>
        <dbReference type="ARBA" id="ARBA00023125"/>
    </source>
</evidence>
<protein>
    <submittedName>
        <fullName evidence="5">TetR/AcrR family transcriptional regulator</fullName>
    </submittedName>
</protein>
<dbReference type="GO" id="GO:0003700">
    <property type="term" value="F:DNA-binding transcription factor activity"/>
    <property type="evidence" value="ECO:0007669"/>
    <property type="project" value="TreeGrafter"/>
</dbReference>
<accession>A0A939T9K7</accession>
<dbReference type="PROSITE" id="PS50977">
    <property type="entry name" value="HTH_TETR_2"/>
    <property type="match status" value="1"/>
</dbReference>
<evidence type="ECO:0000256" key="2">
    <source>
        <dbReference type="PROSITE-ProRule" id="PRU00335"/>
    </source>
</evidence>
<dbReference type="EMBL" id="JAGEOJ010000026">
    <property type="protein sequence ID" value="MBO2454374.1"/>
    <property type="molecule type" value="Genomic_DNA"/>
</dbReference>
<proteinExistence type="predicted"/>
<evidence type="ECO:0000259" key="4">
    <source>
        <dbReference type="PROSITE" id="PS50977"/>
    </source>
</evidence>
<organism evidence="5 6">
    <name type="scientific">Actinomadura barringtoniae</name>
    <dbReference type="NCBI Taxonomy" id="1427535"/>
    <lineage>
        <taxon>Bacteria</taxon>
        <taxon>Bacillati</taxon>
        <taxon>Actinomycetota</taxon>
        <taxon>Actinomycetes</taxon>
        <taxon>Streptosporangiales</taxon>
        <taxon>Thermomonosporaceae</taxon>
        <taxon>Actinomadura</taxon>
    </lineage>
</organism>